<comment type="caution">
    <text evidence="3">The sequence shown here is derived from an EMBL/GenBank/DDBJ whole genome shotgun (WGS) entry which is preliminary data.</text>
</comment>
<accession>A0AAJ4XNN2</accession>
<feature type="signal peptide" evidence="2">
    <location>
        <begin position="1"/>
        <end position="19"/>
    </location>
</feature>
<reference evidence="3" key="1">
    <citation type="submission" date="2023-10" db="EMBL/GenBank/DDBJ databases">
        <authorList>
            <person name="Guldener U."/>
        </authorList>
    </citation>
    <scope>NUCLEOTIDE SEQUENCE</scope>
    <source>
        <strain evidence="3">Mp4</strain>
    </source>
</reference>
<evidence type="ECO:0000256" key="2">
    <source>
        <dbReference type="SAM" id="SignalP"/>
    </source>
</evidence>
<evidence type="ECO:0000256" key="1">
    <source>
        <dbReference type="SAM" id="MobiDB-lite"/>
    </source>
</evidence>
<dbReference type="EMBL" id="OAPG01000013">
    <property type="protein sequence ID" value="SNX86274.1"/>
    <property type="molecule type" value="Genomic_DNA"/>
</dbReference>
<dbReference type="AlphaFoldDB" id="A0AAJ4XNN2"/>
<dbReference type="Proteomes" id="UP001294444">
    <property type="component" value="Unassembled WGS sequence"/>
</dbReference>
<protein>
    <submittedName>
        <fullName evidence="3">Uncharacterized protein</fullName>
    </submittedName>
</protein>
<keyword evidence="4" id="KW-1185">Reference proteome</keyword>
<feature type="chain" id="PRO_5042555133" evidence="2">
    <location>
        <begin position="20"/>
        <end position="366"/>
    </location>
</feature>
<evidence type="ECO:0000313" key="4">
    <source>
        <dbReference type="Proteomes" id="UP001294444"/>
    </source>
</evidence>
<gene>
    <name evidence="3" type="ORF">MEPE_04983</name>
</gene>
<evidence type="ECO:0000313" key="3">
    <source>
        <dbReference type="EMBL" id="SNX86274.1"/>
    </source>
</evidence>
<feature type="region of interest" description="Disordered" evidence="1">
    <location>
        <begin position="198"/>
        <end position="219"/>
    </location>
</feature>
<sequence length="366" mass="40381">MKSFAFVLSALVLAGGTTATTMPHFKQERYKVDPSGLMVCEGGYELFCSVTFQQLSIPRACFKAGFKVADAFDRRIDPLNGYISENKTNFVVKTDDTEEFTLTPPGYAPIKVALYNPNRPVQIQTYDEVNAITEYKQSHQGKEPPEGCLAVAIYTQKKGYSLGSQTTDAFTHCPGTDKPIDLEVYKELSLVHDLKDSKVSHGEAGLNPRSSSKKAVDPPSSLRVLDVGYNLYCDPKTKDMTTPRVCIKTGVDMSDAIDQTQSDWLEGFTNHDSTSKHMTLTNVWSEEIHADPPLQHLLTTGFVVVLNATTIHFFLQSKQNPGTVFLRSAGIQSCVNVGFTDPRVPSMGEAIPYCPGQEPLDWTGLF</sequence>
<name>A0AAJ4XNN2_9BASI</name>
<keyword evidence="2" id="KW-0732">Signal</keyword>
<organism evidence="3 4">
    <name type="scientific">Melanopsichium pennsylvanicum</name>
    <dbReference type="NCBI Taxonomy" id="63383"/>
    <lineage>
        <taxon>Eukaryota</taxon>
        <taxon>Fungi</taxon>
        <taxon>Dikarya</taxon>
        <taxon>Basidiomycota</taxon>
        <taxon>Ustilaginomycotina</taxon>
        <taxon>Ustilaginomycetes</taxon>
        <taxon>Ustilaginales</taxon>
        <taxon>Ustilaginaceae</taxon>
        <taxon>Melanopsichium</taxon>
    </lineage>
</organism>
<proteinExistence type="predicted"/>